<dbReference type="AlphaFoldDB" id="A0A438KQ03"/>
<accession>A0A438KQ03</accession>
<dbReference type="SUPFAM" id="SSF50978">
    <property type="entry name" value="WD40 repeat-like"/>
    <property type="match status" value="1"/>
</dbReference>
<dbReference type="InterPro" id="IPR036322">
    <property type="entry name" value="WD40_repeat_dom_sf"/>
</dbReference>
<sequence>MYFVFHFQDCTIRSCDFDTEQTFVLHSPEKRMEQISPDTEVHLALTPLQPVVFFGFHRRMSVTVVLLILELFHCMKLLELLKGESTNKNKDRSEETCCQSCLPPPPSCPGNMFNLVEIVLFSTGYAWYLKCANLLILALMDTFSNFLPFIFQYVAYADGWIRAYNIQTYAVHYTLQLDNTIKLIGAGAFAFHPTLEWIFVGDRRGTLLAWDVSTERPNMIGITQVGSQPITSVAWLPVLRLLVTLSKDGTLQVWKTRVMLNPNRPPMQANFFEPAG</sequence>
<comment type="caution">
    <text evidence="2">The sequence shown here is derived from an EMBL/GenBank/DDBJ whole genome shotgun (WGS) entry which is preliminary data.</text>
</comment>
<feature type="repeat" description="WD" evidence="1">
    <location>
        <begin position="223"/>
        <end position="257"/>
    </location>
</feature>
<dbReference type="Gene3D" id="2.130.10.10">
    <property type="entry name" value="YVTN repeat-like/Quinoprotein amine dehydrogenase"/>
    <property type="match status" value="1"/>
</dbReference>
<organism evidence="2 3">
    <name type="scientific">Vitis vinifera</name>
    <name type="common">Grape</name>
    <dbReference type="NCBI Taxonomy" id="29760"/>
    <lineage>
        <taxon>Eukaryota</taxon>
        <taxon>Viridiplantae</taxon>
        <taxon>Streptophyta</taxon>
        <taxon>Embryophyta</taxon>
        <taxon>Tracheophyta</taxon>
        <taxon>Spermatophyta</taxon>
        <taxon>Magnoliopsida</taxon>
        <taxon>eudicotyledons</taxon>
        <taxon>Gunneridae</taxon>
        <taxon>Pentapetalae</taxon>
        <taxon>rosids</taxon>
        <taxon>Vitales</taxon>
        <taxon>Vitaceae</taxon>
        <taxon>Viteae</taxon>
        <taxon>Vitis</taxon>
    </lineage>
</organism>
<name>A0A438KQ03_VITVI</name>
<protein>
    <submittedName>
        <fullName evidence="2">Uncharacterized protein</fullName>
    </submittedName>
</protein>
<proteinExistence type="predicted"/>
<evidence type="ECO:0000256" key="1">
    <source>
        <dbReference type="PROSITE-ProRule" id="PRU00221"/>
    </source>
</evidence>
<dbReference type="Pfam" id="PF00400">
    <property type="entry name" value="WD40"/>
    <property type="match status" value="1"/>
</dbReference>
<dbReference type="Proteomes" id="UP000288805">
    <property type="component" value="Unassembled WGS sequence"/>
</dbReference>
<keyword evidence="1" id="KW-0853">WD repeat</keyword>
<evidence type="ECO:0000313" key="3">
    <source>
        <dbReference type="Proteomes" id="UP000288805"/>
    </source>
</evidence>
<evidence type="ECO:0000313" key="2">
    <source>
        <dbReference type="EMBL" id="RVX23269.1"/>
    </source>
</evidence>
<gene>
    <name evidence="2" type="ORF">CK203_000309</name>
</gene>
<dbReference type="PROSITE" id="PS50082">
    <property type="entry name" value="WD_REPEATS_2"/>
    <property type="match status" value="1"/>
</dbReference>
<dbReference type="InterPro" id="IPR015943">
    <property type="entry name" value="WD40/YVTN_repeat-like_dom_sf"/>
</dbReference>
<dbReference type="EMBL" id="QGNW01000001">
    <property type="protein sequence ID" value="RVX23269.1"/>
    <property type="molecule type" value="Genomic_DNA"/>
</dbReference>
<dbReference type="InterPro" id="IPR001680">
    <property type="entry name" value="WD40_rpt"/>
</dbReference>
<reference evidence="2 3" key="1">
    <citation type="journal article" date="2018" name="PLoS Genet.">
        <title>Population sequencing reveals clonal diversity and ancestral inbreeding in the grapevine cultivar Chardonnay.</title>
        <authorList>
            <person name="Roach M.J."/>
            <person name="Johnson D.L."/>
            <person name="Bohlmann J."/>
            <person name="van Vuuren H.J."/>
            <person name="Jones S.J."/>
            <person name="Pretorius I.S."/>
            <person name="Schmidt S.A."/>
            <person name="Borneman A.R."/>
        </authorList>
    </citation>
    <scope>NUCLEOTIDE SEQUENCE [LARGE SCALE GENOMIC DNA]</scope>
    <source>
        <strain evidence="3">cv. Chardonnay</strain>
        <tissue evidence="2">Leaf</tissue>
    </source>
</reference>
<dbReference type="SMART" id="SM00320">
    <property type="entry name" value="WD40"/>
    <property type="match status" value="2"/>
</dbReference>